<evidence type="ECO:0000313" key="3">
    <source>
        <dbReference type="Proteomes" id="UP000316665"/>
    </source>
</evidence>
<proteinExistence type="predicted"/>
<dbReference type="PROSITE" id="PS51186">
    <property type="entry name" value="GNAT"/>
    <property type="match status" value="1"/>
</dbReference>
<protein>
    <submittedName>
        <fullName evidence="2">GNAT family N-acetyltransferase</fullName>
    </submittedName>
</protein>
<sequence>MHIFRRPARLDDIPFLLTLRCQTMDQHLAASGLGTSEADHRVRILYRFDCAEILLRGATPVGLLKLLRDGVQWQLIQIQLSPALQGQGVGSQLLASTIAEAAAAGATLSLGVLKTNPAKVLYERFGLIVVAEDDHSYQMHRRANGGCGNSR</sequence>
<dbReference type="EMBL" id="CP041185">
    <property type="protein sequence ID" value="QDG70119.1"/>
    <property type="molecule type" value="Genomic_DNA"/>
</dbReference>
<name>A0A4Y6RB69_9BURK</name>
<dbReference type="InterPro" id="IPR016181">
    <property type="entry name" value="Acyl_CoA_acyltransferase"/>
</dbReference>
<dbReference type="RefSeq" id="WP_141169552.1">
    <property type="nucleotide sequence ID" value="NZ_CP041185.1"/>
</dbReference>
<organism evidence="2 3">
    <name type="scientific">Janthinobacterium tructae</name>
    <dbReference type="NCBI Taxonomy" id="2590869"/>
    <lineage>
        <taxon>Bacteria</taxon>
        <taxon>Pseudomonadati</taxon>
        <taxon>Pseudomonadota</taxon>
        <taxon>Betaproteobacteria</taxon>
        <taxon>Burkholderiales</taxon>
        <taxon>Oxalobacteraceae</taxon>
        <taxon>Janthinobacterium</taxon>
    </lineage>
</organism>
<dbReference type="OrthoDB" id="5525374at2"/>
<dbReference type="InterPro" id="IPR000182">
    <property type="entry name" value="GNAT_dom"/>
</dbReference>
<dbReference type="GO" id="GO:0016747">
    <property type="term" value="F:acyltransferase activity, transferring groups other than amino-acyl groups"/>
    <property type="evidence" value="ECO:0007669"/>
    <property type="project" value="InterPro"/>
</dbReference>
<dbReference type="SUPFAM" id="SSF55729">
    <property type="entry name" value="Acyl-CoA N-acyltransferases (Nat)"/>
    <property type="match status" value="1"/>
</dbReference>
<feature type="domain" description="N-acetyltransferase" evidence="1">
    <location>
        <begin position="3"/>
        <end position="144"/>
    </location>
</feature>
<keyword evidence="2" id="KW-0808">Transferase</keyword>
<accession>A0A4Y6RB69</accession>
<gene>
    <name evidence="2" type="ORF">FJQ89_06560</name>
</gene>
<reference evidence="2 3" key="1">
    <citation type="submission" date="2019-06" db="EMBL/GenBank/DDBJ databases">
        <title>Complete genome sequence of Janthinobacterium sp. SNU WT3 isolated from diseased rainbow trout.</title>
        <authorList>
            <person name="Oh W.T."/>
            <person name="Park S.C."/>
        </authorList>
    </citation>
    <scope>NUCLEOTIDE SEQUENCE [LARGE SCALE GENOMIC DNA]</scope>
    <source>
        <strain evidence="2 3">SNU WT3</strain>
    </source>
</reference>
<dbReference type="Pfam" id="PF13508">
    <property type="entry name" value="Acetyltransf_7"/>
    <property type="match status" value="1"/>
</dbReference>
<keyword evidence="3" id="KW-1185">Reference proteome</keyword>
<dbReference type="Gene3D" id="3.40.630.30">
    <property type="match status" value="1"/>
</dbReference>
<dbReference type="Proteomes" id="UP000316665">
    <property type="component" value="Chromosome"/>
</dbReference>
<dbReference type="AlphaFoldDB" id="A0A4Y6RB69"/>
<dbReference type="KEGG" id="jas:FJQ89_06560"/>
<evidence type="ECO:0000313" key="2">
    <source>
        <dbReference type="EMBL" id="QDG70119.1"/>
    </source>
</evidence>
<evidence type="ECO:0000259" key="1">
    <source>
        <dbReference type="PROSITE" id="PS51186"/>
    </source>
</evidence>